<dbReference type="Proteomes" id="UP001138802">
    <property type="component" value="Unassembled WGS sequence"/>
</dbReference>
<evidence type="ECO:0000313" key="10">
    <source>
        <dbReference type="Proteomes" id="UP001138802"/>
    </source>
</evidence>
<dbReference type="HAMAP" id="MF_01224_B">
    <property type="entry name" value="MoaC_B"/>
    <property type="match status" value="1"/>
</dbReference>
<dbReference type="NCBIfam" id="NF006870">
    <property type="entry name" value="PRK09364.1"/>
    <property type="match status" value="1"/>
</dbReference>
<gene>
    <name evidence="7 9" type="primary">moaC</name>
    <name evidence="9" type="ORF">CKO25_02195</name>
</gene>
<feature type="binding site" evidence="7">
    <location>
        <begin position="112"/>
        <end position="113"/>
    </location>
    <ligand>
        <name>substrate</name>
    </ligand>
</feature>
<feature type="binding site" evidence="7">
    <location>
        <begin position="74"/>
        <end position="76"/>
    </location>
    <ligand>
        <name>substrate</name>
    </ligand>
</feature>
<dbReference type="AlphaFoldDB" id="A0A9X0WF90"/>
<reference evidence="9 10" key="1">
    <citation type="journal article" date="2020" name="Microorganisms">
        <title>Osmotic Adaptation and Compatible Solute Biosynthesis of Phototrophic Bacteria as Revealed from Genome Analyses.</title>
        <authorList>
            <person name="Imhoff J.F."/>
            <person name="Rahn T."/>
            <person name="Kunzel S."/>
            <person name="Keller A."/>
            <person name="Neulinger S.C."/>
        </authorList>
    </citation>
    <scope>NUCLEOTIDE SEQUENCE [LARGE SCALE GENOMIC DNA]</scope>
    <source>
        <strain evidence="9 10">DSM 21303</strain>
    </source>
</reference>
<protein>
    <recommendedName>
        <fullName evidence="3 7">Cyclic pyranopterin monophosphate synthase</fullName>
        <ecNumber evidence="3 7">4.6.1.17</ecNumber>
    </recommendedName>
    <alternativeName>
        <fullName evidence="7">Molybdenum cofactor biosynthesis protein C</fullName>
    </alternativeName>
</protein>
<dbReference type="PANTHER" id="PTHR22960">
    <property type="entry name" value="MOLYBDOPTERIN COFACTOR SYNTHESIS PROTEIN A"/>
    <property type="match status" value="1"/>
</dbReference>
<name>A0A9X0WF90_9GAMM</name>
<evidence type="ECO:0000256" key="6">
    <source>
        <dbReference type="ARBA" id="ARBA00055087"/>
    </source>
</evidence>
<dbReference type="InterPro" id="IPR036522">
    <property type="entry name" value="MoaC_sf"/>
</dbReference>
<keyword evidence="4 7" id="KW-0501">Molybdenum cofactor biosynthesis</keyword>
<evidence type="ECO:0000256" key="4">
    <source>
        <dbReference type="ARBA" id="ARBA00023150"/>
    </source>
</evidence>
<comment type="function">
    <text evidence="6 7">Catalyzes the conversion of (8S)-3',8-cyclo-7,8-dihydroguanosine 5'-triphosphate to cyclic pyranopterin monophosphate (cPMP).</text>
</comment>
<dbReference type="InterPro" id="IPR002820">
    <property type="entry name" value="Mopterin_CF_biosynth-C_dom"/>
</dbReference>
<organism evidence="9 10">
    <name type="scientific">Thiocapsa imhoffii</name>
    <dbReference type="NCBI Taxonomy" id="382777"/>
    <lineage>
        <taxon>Bacteria</taxon>
        <taxon>Pseudomonadati</taxon>
        <taxon>Pseudomonadota</taxon>
        <taxon>Gammaproteobacteria</taxon>
        <taxon>Chromatiales</taxon>
        <taxon>Chromatiaceae</taxon>
        <taxon>Thiocapsa</taxon>
    </lineage>
</organism>
<dbReference type="SUPFAM" id="SSF55040">
    <property type="entry name" value="Molybdenum cofactor biosynthesis protein C, MoaC"/>
    <property type="match status" value="1"/>
</dbReference>
<evidence type="ECO:0000256" key="2">
    <source>
        <dbReference type="ARBA" id="ARBA00005046"/>
    </source>
</evidence>
<comment type="pathway">
    <text evidence="2 7">Cofactor biosynthesis; molybdopterin biosynthesis.</text>
</comment>
<evidence type="ECO:0000256" key="3">
    <source>
        <dbReference type="ARBA" id="ARBA00012575"/>
    </source>
</evidence>
<dbReference type="Pfam" id="PF01967">
    <property type="entry name" value="MoaC"/>
    <property type="match status" value="1"/>
</dbReference>
<dbReference type="InterPro" id="IPR047594">
    <property type="entry name" value="MoaC_bact/euk"/>
</dbReference>
<dbReference type="InterPro" id="IPR023045">
    <property type="entry name" value="MoaC"/>
</dbReference>
<dbReference type="GO" id="GO:0061799">
    <property type="term" value="F:cyclic pyranopterin monophosphate synthase activity"/>
    <property type="evidence" value="ECO:0007669"/>
    <property type="project" value="UniProtKB-UniRule"/>
</dbReference>
<comment type="similarity">
    <text evidence="7">Belongs to the MoaC family.</text>
</comment>
<dbReference type="Gene3D" id="3.30.70.640">
    <property type="entry name" value="Molybdopterin cofactor biosynthesis C (MoaC) domain"/>
    <property type="match status" value="1"/>
</dbReference>
<dbReference type="InterPro" id="IPR050105">
    <property type="entry name" value="MoCo_biosynth_MoaA/MoaC"/>
</dbReference>
<feature type="domain" description="Molybdopterin cofactor biosynthesis C (MoaC)" evidence="8">
    <location>
        <begin position="14"/>
        <end position="149"/>
    </location>
</feature>
<evidence type="ECO:0000256" key="1">
    <source>
        <dbReference type="ARBA" id="ARBA00001637"/>
    </source>
</evidence>
<comment type="caution">
    <text evidence="9">The sequence shown here is derived from an EMBL/GenBank/DDBJ whole genome shotgun (WGS) entry which is preliminary data.</text>
</comment>
<keyword evidence="10" id="KW-1185">Reference proteome</keyword>
<accession>A0A9X0WF90</accession>
<evidence type="ECO:0000256" key="5">
    <source>
        <dbReference type="ARBA" id="ARBA00023239"/>
    </source>
</evidence>
<dbReference type="NCBIfam" id="TIGR00581">
    <property type="entry name" value="moaC"/>
    <property type="match status" value="1"/>
</dbReference>
<proteinExistence type="inferred from homology"/>
<dbReference type="GO" id="GO:0006777">
    <property type="term" value="P:Mo-molybdopterin cofactor biosynthetic process"/>
    <property type="evidence" value="ECO:0007669"/>
    <property type="project" value="UniProtKB-UniRule"/>
</dbReference>
<dbReference type="EMBL" id="NRSD01000001">
    <property type="protein sequence ID" value="MBK1643485.1"/>
    <property type="molecule type" value="Genomic_DNA"/>
</dbReference>
<evidence type="ECO:0000313" key="9">
    <source>
        <dbReference type="EMBL" id="MBK1643485.1"/>
    </source>
</evidence>
<dbReference type="PANTHER" id="PTHR22960:SF29">
    <property type="entry name" value="CYCLIC PYRANOPTERIN MONOPHOSPHATE SYNTHASE"/>
    <property type="match status" value="1"/>
</dbReference>
<feature type="active site" evidence="7">
    <location>
        <position position="127"/>
    </location>
</feature>
<comment type="catalytic activity">
    <reaction evidence="1 7">
        <text>(8S)-3',8-cyclo-7,8-dihydroguanosine 5'-triphosphate = cyclic pyranopterin phosphate + diphosphate</text>
        <dbReference type="Rhea" id="RHEA:49580"/>
        <dbReference type="ChEBI" id="CHEBI:33019"/>
        <dbReference type="ChEBI" id="CHEBI:59648"/>
        <dbReference type="ChEBI" id="CHEBI:131766"/>
        <dbReference type="EC" id="4.6.1.17"/>
    </reaction>
</comment>
<dbReference type="CDD" id="cd01420">
    <property type="entry name" value="MoaC_PE"/>
    <property type="match status" value="1"/>
</dbReference>
<dbReference type="RefSeq" id="WP_200386246.1">
    <property type="nucleotide sequence ID" value="NZ_NRSD01000001.1"/>
</dbReference>
<comment type="subunit">
    <text evidence="7">Homohexamer; trimer of dimers.</text>
</comment>
<keyword evidence="5 7" id="KW-0456">Lyase</keyword>
<sequence length="160" mass="17053">MTLTHFDERGAAQMVDVGGKPESWRRAVAVGMIRMAPATLDLILSGGHAKGDVLGVARIAGIMAAKRTSELVPLCHPLMLTRVALDLEPVPDASLVRCQATIETRGTTGVEMEALCAVQVSLLTIYDMCKAADRGMIIDGVCLLEKEGGQSGHWVRTLQA</sequence>
<dbReference type="EC" id="4.6.1.17" evidence="3 7"/>
<evidence type="ECO:0000259" key="8">
    <source>
        <dbReference type="Pfam" id="PF01967"/>
    </source>
</evidence>
<evidence type="ECO:0000256" key="7">
    <source>
        <dbReference type="HAMAP-Rule" id="MF_01224"/>
    </source>
</evidence>